<evidence type="ECO:0000259" key="11">
    <source>
        <dbReference type="PROSITE" id="PS50112"/>
    </source>
</evidence>
<keyword evidence="3 6" id="KW-0597">Phosphoprotein</keyword>
<dbReference type="PROSITE" id="PS50113">
    <property type="entry name" value="PAC"/>
    <property type="match status" value="1"/>
</dbReference>
<feature type="domain" description="Response regulatory" evidence="10">
    <location>
        <begin position="901"/>
        <end position="1018"/>
    </location>
</feature>
<dbReference type="Pfam" id="PF00072">
    <property type="entry name" value="Response_reg"/>
    <property type="match status" value="1"/>
</dbReference>
<dbReference type="SMART" id="SM00091">
    <property type="entry name" value="PAS"/>
    <property type="match status" value="3"/>
</dbReference>
<dbReference type="GO" id="GO:0004673">
    <property type="term" value="F:protein histidine kinase activity"/>
    <property type="evidence" value="ECO:0007669"/>
    <property type="project" value="UniProtKB-EC"/>
</dbReference>
<dbReference type="InterPro" id="IPR005467">
    <property type="entry name" value="His_kinase_dom"/>
</dbReference>
<evidence type="ECO:0000259" key="12">
    <source>
        <dbReference type="PROSITE" id="PS50113"/>
    </source>
</evidence>
<evidence type="ECO:0000256" key="4">
    <source>
        <dbReference type="ARBA" id="ARBA00022679"/>
    </source>
</evidence>
<feature type="domain" description="PAS" evidence="11">
    <location>
        <begin position="513"/>
        <end position="583"/>
    </location>
</feature>
<feature type="transmembrane region" description="Helical" evidence="8">
    <location>
        <begin position="170"/>
        <end position="191"/>
    </location>
</feature>
<dbReference type="CDD" id="cd00082">
    <property type="entry name" value="HisKA"/>
    <property type="match status" value="1"/>
</dbReference>
<dbReference type="InterPro" id="IPR003594">
    <property type="entry name" value="HATPase_dom"/>
</dbReference>
<feature type="coiled-coil region" evidence="7">
    <location>
        <begin position="631"/>
        <end position="662"/>
    </location>
</feature>
<dbReference type="SMART" id="SM00387">
    <property type="entry name" value="HATPase_c"/>
    <property type="match status" value="1"/>
</dbReference>
<dbReference type="InterPro" id="IPR003661">
    <property type="entry name" value="HisK_dim/P_dom"/>
</dbReference>
<evidence type="ECO:0000256" key="5">
    <source>
        <dbReference type="ARBA" id="ARBA00022777"/>
    </source>
</evidence>
<dbReference type="Pfam" id="PF00512">
    <property type="entry name" value="HisKA"/>
    <property type="match status" value="1"/>
</dbReference>
<reference evidence="13 14" key="1">
    <citation type="submission" date="2022-07" db="EMBL/GenBank/DDBJ databases">
        <authorList>
            <person name="Criscuolo A."/>
        </authorList>
    </citation>
    <scope>NUCLEOTIDE SEQUENCE [LARGE SCALE GENOMIC DNA]</scope>
    <source>
        <strain evidence="14">CIP 111951</strain>
    </source>
</reference>
<proteinExistence type="predicted"/>
<feature type="modified residue" description="4-aspartylphosphate" evidence="6">
    <location>
        <position position="951"/>
    </location>
</feature>
<dbReference type="RefSeq" id="WP_261593598.1">
    <property type="nucleotide sequence ID" value="NZ_CAMAPD010000011.1"/>
</dbReference>
<dbReference type="Gene3D" id="1.10.287.130">
    <property type="match status" value="1"/>
</dbReference>
<dbReference type="SMART" id="SM00388">
    <property type="entry name" value="HisKA"/>
    <property type="match status" value="1"/>
</dbReference>
<dbReference type="Gene3D" id="3.40.50.2300">
    <property type="match status" value="1"/>
</dbReference>
<evidence type="ECO:0000313" key="14">
    <source>
        <dbReference type="Proteomes" id="UP001152485"/>
    </source>
</evidence>
<dbReference type="InterPro" id="IPR000700">
    <property type="entry name" value="PAS-assoc_C"/>
</dbReference>
<dbReference type="Gene3D" id="3.30.565.10">
    <property type="entry name" value="Histidine kinase-like ATPase, C-terminal domain"/>
    <property type="match status" value="1"/>
</dbReference>
<feature type="coiled-coil region" evidence="7">
    <location>
        <begin position="38"/>
        <end position="65"/>
    </location>
</feature>
<dbReference type="EC" id="2.7.13.3" evidence="2"/>
<dbReference type="InterPro" id="IPR000014">
    <property type="entry name" value="PAS"/>
</dbReference>
<dbReference type="Gene3D" id="3.30.450.20">
    <property type="entry name" value="PAS domain"/>
    <property type="match status" value="3"/>
</dbReference>
<dbReference type="SUPFAM" id="SSF55785">
    <property type="entry name" value="PYP-like sensor domain (PAS domain)"/>
    <property type="match status" value="3"/>
</dbReference>
<feature type="domain" description="Histidine kinase" evidence="9">
    <location>
        <begin position="676"/>
        <end position="890"/>
    </location>
</feature>
<dbReference type="InterPro" id="IPR036097">
    <property type="entry name" value="HisK_dim/P_sf"/>
</dbReference>
<name>A0ABM9GJ38_9GAMM</name>
<dbReference type="PROSITE" id="PS50109">
    <property type="entry name" value="HIS_KIN"/>
    <property type="match status" value="1"/>
</dbReference>
<keyword evidence="8" id="KW-1133">Transmembrane helix</keyword>
<evidence type="ECO:0000256" key="2">
    <source>
        <dbReference type="ARBA" id="ARBA00012438"/>
    </source>
</evidence>
<comment type="caution">
    <text evidence="13">The sequence shown here is derived from an EMBL/GenBank/DDBJ whole genome shotgun (WGS) entry which is preliminary data.</text>
</comment>
<keyword evidence="8" id="KW-0812">Transmembrane</keyword>
<dbReference type="CDD" id="cd00130">
    <property type="entry name" value="PAS"/>
    <property type="match status" value="3"/>
</dbReference>
<dbReference type="InterPro" id="IPR001789">
    <property type="entry name" value="Sig_transdc_resp-reg_receiver"/>
</dbReference>
<dbReference type="Pfam" id="PF13426">
    <property type="entry name" value="PAS_9"/>
    <property type="match status" value="1"/>
</dbReference>
<dbReference type="SUPFAM" id="SSF47384">
    <property type="entry name" value="Homodimeric domain of signal transducing histidine kinase"/>
    <property type="match status" value="1"/>
</dbReference>
<dbReference type="SUPFAM" id="SSF52172">
    <property type="entry name" value="CheY-like"/>
    <property type="match status" value="1"/>
</dbReference>
<evidence type="ECO:0000256" key="8">
    <source>
        <dbReference type="SAM" id="Phobius"/>
    </source>
</evidence>
<sequence length="1019" mass="113451">MKISESVPYPYMVTLLVTMCMATLYFFAQQRFTENSINTLSANQLQQLENTLQRFEASSKHQNSKTLFLAWSAPSGIKHTHTTYEYLISTKSTKVLATTNNVDMSKRLAEISPYASRFEGLKESELAIFSDKAVLHGAIKVCSTDASAQSLCYLYYVKYNLPQRLTALQFNFLLLFIGCGILLIVLITSYIKLKVRPLNKALFNFPSSQKFDNKTGDEFSKIVQNLSSIEAQSKADKLQLETELSQKEVLSSQLHSQYSRISAIINTVVDGIITIDKNGIVETFNPAAQTIFGYQSSEVIGKNVKMLMPSPYQEEHDHYVANYLKTNKAKIIGSGREVLGQRANGELFPMELSVSEMSVDGQRMFTGIVKDISDIAQQKSLLSDQVARIKAIIETVIDGIITINDKGLVDSLNPAAERIFGYKEHEVIGNNIKMLMPAPYQQEHDQYLVNYITGGEKKVIGSGRDVLGKRKDGSIFSMSLAVSEMDVNGERMFTGIVRDISGIAQQKALLDDQVSRIKAIIETVIDGIITIDDKGLVDSFNPAAEKIFGYQEHEVIGKNIKMLMPAPYQQEHDQYLANYMTSGIKKIIGSGREVLGRKKDGSVFSMSLAVSEMFVGDKKMFTGIVRDITEQKKYEAALNQYRQDLEEQVIQRTSDLEAATKQAQSASHAKSKFLSRMSHELRTPLNAIIGFTQLLEEENLTLSQTDSLKEISTAGKDLALMVNEILQIASIQTGNLSLSLEEVSLNESLQESIEQLLSAANNKNISVSFDNDIQFYVKADYAKLKQVITSLIDNAIRYSNDHSSISIKLVRNSNDVSTHIIDTGIGISARRLKHIFEPFERGGDQYTGEEGVGIGLTIAKEFTEAMGGFMRIQSTEGEGTTATFDLPLIREETLCETNVNSVLYIEDNATNRKLMKRLVNRFDNIVYHEAVNGYSGIEAAKSLKPSLILLDINLPDISGYEVFQALKNHEDTKNIAIVGISANAMSTDQDKAKDLGFTSYITKPIELDELKATFETLLH</sequence>
<evidence type="ECO:0000259" key="10">
    <source>
        <dbReference type="PROSITE" id="PS50110"/>
    </source>
</evidence>
<evidence type="ECO:0000313" key="13">
    <source>
        <dbReference type="EMBL" id="CAH9060961.1"/>
    </source>
</evidence>
<dbReference type="PROSITE" id="PS50112">
    <property type="entry name" value="PAS"/>
    <property type="match status" value="3"/>
</dbReference>
<gene>
    <name evidence="13" type="primary">rcsC_19</name>
    <name evidence="13" type="ORF">PSECIP111951_02386</name>
</gene>
<accession>A0ABM9GJ38</accession>
<evidence type="ECO:0000256" key="1">
    <source>
        <dbReference type="ARBA" id="ARBA00000085"/>
    </source>
</evidence>
<dbReference type="Proteomes" id="UP001152485">
    <property type="component" value="Unassembled WGS sequence"/>
</dbReference>
<evidence type="ECO:0000256" key="6">
    <source>
        <dbReference type="PROSITE-ProRule" id="PRU00169"/>
    </source>
</evidence>
<dbReference type="PRINTS" id="PR00344">
    <property type="entry name" value="BCTRLSENSOR"/>
</dbReference>
<dbReference type="InterPro" id="IPR001610">
    <property type="entry name" value="PAC"/>
</dbReference>
<dbReference type="SMART" id="SM00086">
    <property type="entry name" value="PAC"/>
    <property type="match status" value="3"/>
</dbReference>
<feature type="transmembrane region" description="Helical" evidence="8">
    <location>
        <begin position="6"/>
        <end position="28"/>
    </location>
</feature>
<dbReference type="SMART" id="SM00448">
    <property type="entry name" value="REC"/>
    <property type="match status" value="1"/>
</dbReference>
<dbReference type="PROSITE" id="PS50110">
    <property type="entry name" value="RESPONSE_REGULATORY"/>
    <property type="match status" value="1"/>
</dbReference>
<dbReference type="EMBL" id="CAMAPD010000011">
    <property type="protein sequence ID" value="CAH9060961.1"/>
    <property type="molecule type" value="Genomic_DNA"/>
</dbReference>
<dbReference type="InterPro" id="IPR035965">
    <property type="entry name" value="PAS-like_dom_sf"/>
</dbReference>
<dbReference type="SUPFAM" id="SSF55874">
    <property type="entry name" value="ATPase domain of HSP90 chaperone/DNA topoisomerase II/histidine kinase"/>
    <property type="match status" value="1"/>
</dbReference>
<evidence type="ECO:0000256" key="3">
    <source>
        <dbReference type="ARBA" id="ARBA00022553"/>
    </source>
</evidence>
<evidence type="ECO:0000259" key="9">
    <source>
        <dbReference type="PROSITE" id="PS50109"/>
    </source>
</evidence>
<dbReference type="PANTHER" id="PTHR43047">
    <property type="entry name" value="TWO-COMPONENT HISTIDINE PROTEIN KINASE"/>
    <property type="match status" value="1"/>
</dbReference>
<dbReference type="InterPro" id="IPR036890">
    <property type="entry name" value="HATPase_C_sf"/>
</dbReference>
<keyword evidence="5 13" id="KW-0418">Kinase</keyword>
<dbReference type="Pfam" id="PF02518">
    <property type="entry name" value="HATPase_c"/>
    <property type="match status" value="1"/>
</dbReference>
<dbReference type="Pfam" id="PF00989">
    <property type="entry name" value="PAS"/>
    <property type="match status" value="2"/>
</dbReference>
<feature type="domain" description="PAS" evidence="11">
    <location>
        <begin position="257"/>
        <end position="327"/>
    </location>
</feature>
<evidence type="ECO:0000256" key="7">
    <source>
        <dbReference type="SAM" id="Coils"/>
    </source>
</evidence>
<dbReference type="NCBIfam" id="TIGR00229">
    <property type="entry name" value="sensory_box"/>
    <property type="match status" value="3"/>
</dbReference>
<keyword evidence="7" id="KW-0175">Coiled coil</keyword>
<keyword evidence="4 13" id="KW-0808">Transferase</keyword>
<dbReference type="InterPro" id="IPR004358">
    <property type="entry name" value="Sig_transdc_His_kin-like_C"/>
</dbReference>
<protein>
    <recommendedName>
        <fullName evidence="2">histidine kinase</fullName>
        <ecNumber evidence="2">2.7.13.3</ecNumber>
    </recommendedName>
</protein>
<keyword evidence="8" id="KW-0472">Membrane</keyword>
<dbReference type="InterPro" id="IPR011006">
    <property type="entry name" value="CheY-like_superfamily"/>
</dbReference>
<feature type="domain" description="PAC" evidence="12">
    <location>
        <begin position="590"/>
        <end position="640"/>
    </location>
</feature>
<comment type="catalytic activity">
    <reaction evidence="1">
        <text>ATP + protein L-histidine = ADP + protein N-phospho-L-histidine.</text>
        <dbReference type="EC" id="2.7.13.3"/>
    </reaction>
</comment>
<organism evidence="13 14">
    <name type="scientific">Pseudoalteromonas holothuriae</name>
    <dbReference type="NCBI Taxonomy" id="2963714"/>
    <lineage>
        <taxon>Bacteria</taxon>
        <taxon>Pseudomonadati</taxon>
        <taxon>Pseudomonadota</taxon>
        <taxon>Gammaproteobacteria</taxon>
        <taxon>Alteromonadales</taxon>
        <taxon>Pseudoalteromonadaceae</taxon>
        <taxon>Pseudoalteromonas</taxon>
    </lineage>
</organism>
<dbReference type="InterPro" id="IPR013767">
    <property type="entry name" value="PAS_fold"/>
</dbReference>
<feature type="domain" description="PAS" evidence="11">
    <location>
        <begin position="385"/>
        <end position="455"/>
    </location>
</feature>